<name>A0A8C4ZJC2_GADMO</name>
<gene>
    <name evidence="5" type="primary">LOC115548313</name>
</gene>
<evidence type="ECO:0000313" key="6">
    <source>
        <dbReference type="Proteomes" id="UP000694546"/>
    </source>
</evidence>
<organism evidence="5 6">
    <name type="scientific">Gadus morhua</name>
    <name type="common">Atlantic cod</name>
    <dbReference type="NCBI Taxonomy" id="8049"/>
    <lineage>
        <taxon>Eukaryota</taxon>
        <taxon>Metazoa</taxon>
        <taxon>Chordata</taxon>
        <taxon>Craniata</taxon>
        <taxon>Vertebrata</taxon>
        <taxon>Euteleostomi</taxon>
        <taxon>Actinopterygii</taxon>
        <taxon>Neopterygii</taxon>
        <taxon>Teleostei</taxon>
        <taxon>Neoteleostei</taxon>
        <taxon>Acanthomorphata</taxon>
        <taxon>Zeiogadaria</taxon>
        <taxon>Gadariae</taxon>
        <taxon>Gadiformes</taxon>
        <taxon>Gadoidei</taxon>
        <taxon>Gadidae</taxon>
        <taxon>Gadus</taxon>
    </lineage>
</organism>
<dbReference type="GO" id="GO:0047617">
    <property type="term" value="F:fatty acyl-CoA hydrolase activity"/>
    <property type="evidence" value="ECO:0007669"/>
    <property type="project" value="TreeGrafter"/>
</dbReference>
<sequence>MSSLVRLRLLPSAQCLYSQPVRVLVDGLRSSQVVTVKARATDDKGVPFHASAVYRADAGGAVDLGREPSLGGSYTGVEPMGLLWSLRADALHTKFCKSDSRRPHVVRFSVHDGEAGAGPLLAEATNERRLLADGVERQPIKEGNIRGVLFVPPGDGPFPAVLDLYTFGGGLSERRASLLANGGLMVLTLALYGHDDQPKKVTKLHLDYFEEAIQLLRKHPKAMDSGVGLISLSKSGDLALSIATHLPNVKATTWINGCCSNVVLPLYYRGSQIHSALMYDLRRVTVTESGAYNVKHGLHDPLAPENEGSLIPIERATGRFLFVAAEDDLNWDSCLYLNQLTERLRRQGKDNFEKVVYPGAGHYLEPPFGPYCPSSFHGVLGAPVAWGGEPKAHAKAEMGLWNKIQEFFRTHLVPEAGAAKARL</sequence>
<feature type="active site" description="Charge relay system" evidence="2">
    <location>
        <position position="328"/>
    </location>
</feature>
<dbReference type="AlphaFoldDB" id="A0A8C4ZJC2"/>
<dbReference type="PIRSF" id="PIRSF016521">
    <property type="entry name" value="Acyl-CoA_hydro"/>
    <property type="match status" value="1"/>
</dbReference>
<reference evidence="5" key="1">
    <citation type="submission" date="2025-08" db="UniProtKB">
        <authorList>
            <consortium name="Ensembl"/>
        </authorList>
    </citation>
    <scope>IDENTIFICATION</scope>
</reference>
<dbReference type="Gene3D" id="3.40.50.1820">
    <property type="entry name" value="alpha/beta hydrolase"/>
    <property type="match status" value="1"/>
</dbReference>
<dbReference type="InterPro" id="IPR006862">
    <property type="entry name" value="Thio_Ohase/aa_AcTrfase"/>
</dbReference>
<reference evidence="5" key="2">
    <citation type="submission" date="2025-09" db="UniProtKB">
        <authorList>
            <consortium name="Ensembl"/>
        </authorList>
    </citation>
    <scope>IDENTIFICATION</scope>
</reference>
<dbReference type="InterPro" id="IPR029058">
    <property type="entry name" value="AB_hydrolase_fold"/>
</dbReference>
<dbReference type="Ensembl" id="ENSGMOT00000015561.2">
    <property type="protein sequence ID" value="ENSGMOP00000015171.2"/>
    <property type="gene ID" value="ENSGMOG00000035897.1"/>
</dbReference>
<accession>A0A8C4ZJC2</accession>
<dbReference type="PANTHER" id="PTHR10824:SF17">
    <property type="entry name" value="ACYL-COENZYME A THIOESTERASE 6"/>
    <property type="match status" value="1"/>
</dbReference>
<evidence type="ECO:0000259" key="3">
    <source>
        <dbReference type="Pfam" id="PF04775"/>
    </source>
</evidence>
<dbReference type="GeneTree" id="ENSGT01010000222336"/>
<dbReference type="GO" id="GO:0006631">
    <property type="term" value="P:fatty acid metabolic process"/>
    <property type="evidence" value="ECO:0007669"/>
    <property type="project" value="TreeGrafter"/>
</dbReference>
<dbReference type="Proteomes" id="UP000694546">
    <property type="component" value="Chromosome 8"/>
</dbReference>
<dbReference type="Pfam" id="PF08840">
    <property type="entry name" value="BAAT_C"/>
    <property type="match status" value="1"/>
</dbReference>
<dbReference type="InterPro" id="IPR014940">
    <property type="entry name" value="BAAT_C"/>
</dbReference>
<dbReference type="Gene3D" id="2.60.40.2240">
    <property type="entry name" value="Acyl-CoA thioester hydrolase/BAAT N-terminal domain"/>
    <property type="match status" value="1"/>
</dbReference>
<proteinExistence type="inferred from homology"/>
<feature type="active site" description="Charge relay system" evidence="2">
    <location>
        <position position="362"/>
    </location>
</feature>
<dbReference type="SUPFAM" id="SSF53474">
    <property type="entry name" value="alpha/beta-Hydrolases"/>
    <property type="match status" value="1"/>
</dbReference>
<comment type="similarity">
    <text evidence="1">Belongs to the C/M/P thioester hydrolase family.</text>
</comment>
<keyword evidence="6" id="KW-1185">Reference proteome</keyword>
<feature type="active site" description="Charge relay system" evidence="2">
    <location>
        <position position="233"/>
    </location>
</feature>
<protein>
    <submittedName>
        <fullName evidence="5">Acyl-coenzyme A thioesterase 1-like</fullName>
    </submittedName>
</protein>
<feature type="domain" description="BAAT/Acyl-CoA thioester hydrolase C-terminal" evidence="4">
    <location>
        <begin position="205"/>
        <end position="413"/>
    </location>
</feature>
<feature type="domain" description="Acyl-CoA thioester hydrolase/bile acid-CoA amino acid N-acetyltransferase" evidence="3">
    <location>
        <begin position="19"/>
        <end position="142"/>
    </location>
</feature>
<evidence type="ECO:0000313" key="5">
    <source>
        <dbReference type="Ensembl" id="ENSGMOP00000015171.2"/>
    </source>
</evidence>
<dbReference type="GO" id="GO:0006637">
    <property type="term" value="P:acyl-CoA metabolic process"/>
    <property type="evidence" value="ECO:0007669"/>
    <property type="project" value="InterPro"/>
</dbReference>
<evidence type="ECO:0000256" key="1">
    <source>
        <dbReference type="ARBA" id="ARBA00006538"/>
    </source>
</evidence>
<dbReference type="Pfam" id="PF04775">
    <property type="entry name" value="Bile_Hydr_Trans"/>
    <property type="match status" value="1"/>
</dbReference>
<dbReference type="InterPro" id="IPR016662">
    <property type="entry name" value="Acyl-CoA_thioEstase_long-chain"/>
</dbReference>
<dbReference type="InterPro" id="IPR042490">
    <property type="entry name" value="Thio_Ohase/BAAT_N"/>
</dbReference>
<evidence type="ECO:0000256" key="2">
    <source>
        <dbReference type="PIRSR" id="PIRSR016521-1"/>
    </source>
</evidence>
<evidence type="ECO:0000259" key="4">
    <source>
        <dbReference type="Pfam" id="PF08840"/>
    </source>
</evidence>
<dbReference type="PANTHER" id="PTHR10824">
    <property type="entry name" value="ACYL-COENZYME A THIOESTERASE-RELATED"/>
    <property type="match status" value="1"/>
</dbReference>